<evidence type="ECO:0000259" key="1">
    <source>
        <dbReference type="Pfam" id="PF02627"/>
    </source>
</evidence>
<comment type="caution">
    <text evidence="2">The sequence shown here is derived from an EMBL/GenBank/DDBJ whole genome shotgun (WGS) entry which is preliminary data.</text>
</comment>
<gene>
    <name evidence="2" type="ORF">G195_003036</name>
</gene>
<feature type="domain" description="Carboxymuconolactone decarboxylase-like" evidence="1">
    <location>
        <begin position="32"/>
        <end position="95"/>
    </location>
</feature>
<dbReference type="Pfam" id="PF02627">
    <property type="entry name" value="CMD"/>
    <property type="match status" value="1"/>
</dbReference>
<reference evidence="2" key="2">
    <citation type="submission" date="2020-02" db="EMBL/GenBank/DDBJ databases">
        <authorList>
            <person name="Studholme D.J."/>
        </authorList>
    </citation>
    <scope>NUCLEOTIDE SEQUENCE</scope>
    <source>
        <strain evidence="2">00238/432</strain>
    </source>
</reference>
<dbReference type="PANTHER" id="PTHR34846">
    <property type="entry name" value="4-CARBOXYMUCONOLACTONE DECARBOXYLASE FAMILY PROTEIN (AFU_ORTHOLOGUE AFUA_6G11590)"/>
    <property type="match status" value="1"/>
</dbReference>
<dbReference type="InterPro" id="IPR003779">
    <property type="entry name" value="CMD-like"/>
</dbReference>
<dbReference type="Gene3D" id="1.20.1290.10">
    <property type="entry name" value="AhpD-like"/>
    <property type="match status" value="1"/>
</dbReference>
<dbReference type="InterPro" id="IPR004675">
    <property type="entry name" value="AhpD_core"/>
</dbReference>
<organism evidence="2 3">
    <name type="scientific">Phytophthora kernoviae 00238/432</name>
    <dbReference type="NCBI Taxonomy" id="1284355"/>
    <lineage>
        <taxon>Eukaryota</taxon>
        <taxon>Sar</taxon>
        <taxon>Stramenopiles</taxon>
        <taxon>Oomycota</taxon>
        <taxon>Peronosporomycetes</taxon>
        <taxon>Peronosporales</taxon>
        <taxon>Peronosporaceae</taxon>
        <taxon>Phytophthora</taxon>
    </lineage>
</organism>
<name>A0A8J4WA51_9STRA</name>
<evidence type="ECO:0000313" key="2">
    <source>
        <dbReference type="EMBL" id="KAF4323855.1"/>
    </source>
</evidence>
<evidence type="ECO:0000313" key="3">
    <source>
        <dbReference type="Proteomes" id="UP000702964"/>
    </source>
</evidence>
<proteinExistence type="predicted"/>
<dbReference type="InterPro" id="IPR029032">
    <property type="entry name" value="AhpD-like"/>
</dbReference>
<protein>
    <recommendedName>
        <fullName evidence="1">Carboxymuconolactone decarboxylase-like domain-containing protein</fullName>
    </recommendedName>
</protein>
<dbReference type="GO" id="GO:0051920">
    <property type="term" value="F:peroxiredoxin activity"/>
    <property type="evidence" value="ECO:0007669"/>
    <property type="project" value="InterPro"/>
</dbReference>
<reference evidence="2" key="1">
    <citation type="journal article" date="2015" name="Genom Data">
        <title>Draft genome sequences of Phytophthora kernoviae and Phytophthora ramorum lineage EU2 from Scotland.</title>
        <authorList>
            <person name="Sambles C."/>
            <person name="Schlenzig A."/>
            <person name="O'Neill P."/>
            <person name="Grant M."/>
            <person name="Studholme D.J."/>
        </authorList>
    </citation>
    <scope>NUCLEOTIDE SEQUENCE</scope>
    <source>
        <strain evidence="2">00238/432</strain>
    </source>
</reference>
<dbReference type="AlphaFoldDB" id="A0A8J4WA51"/>
<dbReference type="EMBL" id="AOFI03000031">
    <property type="protein sequence ID" value="KAF4323855.1"/>
    <property type="molecule type" value="Genomic_DNA"/>
</dbReference>
<dbReference type="Proteomes" id="UP000702964">
    <property type="component" value="Unassembled WGS sequence"/>
</dbReference>
<dbReference type="PANTHER" id="PTHR34846:SF10">
    <property type="entry name" value="CYTOPLASMIC PROTEIN"/>
    <property type="match status" value="1"/>
</dbReference>
<dbReference type="NCBIfam" id="TIGR00778">
    <property type="entry name" value="ahpD_dom"/>
    <property type="match status" value="1"/>
</dbReference>
<dbReference type="SUPFAM" id="SSF69118">
    <property type="entry name" value="AhpD-like"/>
    <property type="match status" value="1"/>
</dbReference>
<accession>A0A8J4WA51</accession>
<sequence length="150" mass="17128">MNLRVNYRVANSGAFKAMMTLEQHVSGQFEDNKVLYELLKIRVSQINGCAFCLDMHAKDLMKLGDYADHILLLSVWREVPLFTEKERVMLELAEAVTLISEQGVPLELFEKVKEHFSDAELVDLIMAINTINSWNRIAITTGMYPGCFNN</sequence>